<dbReference type="InterPro" id="IPR036116">
    <property type="entry name" value="FN3_sf"/>
</dbReference>
<evidence type="ECO:0000313" key="3">
    <source>
        <dbReference type="EMBL" id="CAB4868173.1"/>
    </source>
</evidence>
<organism evidence="3">
    <name type="scientific">freshwater metagenome</name>
    <dbReference type="NCBI Taxonomy" id="449393"/>
    <lineage>
        <taxon>unclassified sequences</taxon>
        <taxon>metagenomes</taxon>
        <taxon>ecological metagenomes</taxon>
    </lineage>
</organism>
<evidence type="ECO:0000256" key="1">
    <source>
        <dbReference type="ARBA" id="ARBA00023157"/>
    </source>
</evidence>
<dbReference type="InterPro" id="IPR043504">
    <property type="entry name" value="Peptidase_S1_PA_chymotrypsin"/>
</dbReference>
<protein>
    <submittedName>
        <fullName evidence="3">Unannotated protein</fullName>
    </submittedName>
</protein>
<dbReference type="InterPro" id="IPR001254">
    <property type="entry name" value="Trypsin_dom"/>
</dbReference>
<accession>A0A6J7DLL5</accession>
<dbReference type="InterPro" id="IPR001314">
    <property type="entry name" value="Peptidase_S1A"/>
</dbReference>
<evidence type="ECO:0000259" key="2">
    <source>
        <dbReference type="PROSITE" id="PS50240"/>
    </source>
</evidence>
<dbReference type="SUPFAM" id="SSF50494">
    <property type="entry name" value="Trypsin-like serine proteases"/>
    <property type="match status" value="1"/>
</dbReference>
<dbReference type="InterPro" id="IPR009003">
    <property type="entry name" value="Peptidase_S1_PA"/>
</dbReference>
<dbReference type="PROSITE" id="PS50240">
    <property type="entry name" value="TRYPSIN_DOM"/>
    <property type="match status" value="1"/>
</dbReference>
<dbReference type="SUPFAM" id="SSF49265">
    <property type="entry name" value="Fibronectin type III"/>
    <property type="match status" value="1"/>
</dbReference>
<keyword evidence="1" id="KW-1015">Disulfide bond</keyword>
<dbReference type="PRINTS" id="PR00722">
    <property type="entry name" value="CHYMOTRYPSIN"/>
</dbReference>
<dbReference type="CDD" id="cd00190">
    <property type="entry name" value="Tryp_SPc"/>
    <property type="match status" value="1"/>
</dbReference>
<dbReference type="PANTHER" id="PTHR24252">
    <property type="entry name" value="ACROSIN-RELATED"/>
    <property type="match status" value="1"/>
</dbReference>
<sequence>MTFPSSRLIAASVALLCAPWGGLIAPAAAVDGPAKIIGGDRAYINDVPWQVGLIAPKRSSPTVWFGQFCGGSIINERWVITAAHCLYDFKGSQLGVFAGNDNLDVPTGTDVYNSNSWKIHPDYSTGPAKDVWYNDIALVRLNSTLDFADPGIEPIALPTAIDPADAPDVGDSIGVSGWGSTSSDESDPDYPYLLQKASLSVISNGAPNDCGDYTSTEWNSLYEICIGFSGGTPKDTCWGDSGGPYVDEIDADGDGTTEPTLIGVTSWGNGCADALYPGLATRVTSYLDWIVPRSPTFTATASGPNTIVAWSSLPNQFLAYPVSGYRVEYSLDSGDTWTLGGTVTAKKRSLTVSGVTSASWRLAALNVVNASGGPYLWSGDVDVDAERLGAEPSAPQAFDFVFQSRRGFDFEWEQPSSVHSSAIWDYRIYQRRGLSAPRLAETGRSQWPAATVKSKFGSGTYWVVAVNNFGESVASNSIIIP</sequence>
<dbReference type="Pfam" id="PF00089">
    <property type="entry name" value="Trypsin"/>
    <property type="match status" value="1"/>
</dbReference>
<proteinExistence type="predicted"/>
<dbReference type="InterPro" id="IPR018114">
    <property type="entry name" value="TRYPSIN_HIS"/>
</dbReference>
<dbReference type="PANTHER" id="PTHR24252:SF7">
    <property type="entry name" value="HYALIN"/>
    <property type="match status" value="1"/>
</dbReference>
<dbReference type="InterPro" id="IPR033116">
    <property type="entry name" value="TRYPSIN_SER"/>
</dbReference>
<dbReference type="GO" id="GO:0006508">
    <property type="term" value="P:proteolysis"/>
    <property type="evidence" value="ECO:0007669"/>
    <property type="project" value="InterPro"/>
</dbReference>
<gene>
    <name evidence="3" type="ORF">UFOPK3339_00755</name>
</gene>
<dbReference type="PROSITE" id="PS00135">
    <property type="entry name" value="TRYPSIN_SER"/>
    <property type="match status" value="1"/>
</dbReference>
<dbReference type="EMBL" id="CAFBLF010000106">
    <property type="protein sequence ID" value="CAB4868173.1"/>
    <property type="molecule type" value="Genomic_DNA"/>
</dbReference>
<dbReference type="Gene3D" id="2.40.10.10">
    <property type="entry name" value="Trypsin-like serine proteases"/>
    <property type="match status" value="1"/>
</dbReference>
<dbReference type="SMART" id="SM00020">
    <property type="entry name" value="Tryp_SPc"/>
    <property type="match status" value="1"/>
</dbReference>
<dbReference type="GO" id="GO:0004252">
    <property type="term" value="F:serine-type endopeptidase activity"/>
    <property type="evidence" value="ECO:0007669"/>
    <property type="project" value="InterPro"/>
</dbReference>
<dbReference type="PROSITE" id="PS00134">
    <property type="entry name" value="TRYPSIN_HIS"/>
    <property type="match status" value="1"/>
</dbReference>
<feature type="domain" description="Peptidase S1" evidence="2">
    <location>
        <begin position="36"/>
        <end position="290"/>
    </location>
</feature>
<reference evidence="3" key="1">
    <citation type="submission" date="2020-05" db="EMBL/GenBank/DDBJ databases">
        <authorList>
            <person name="Chiriac C."/>
            <person name="Salcher M."/>
            <person name="Ghai R."/>
            <person name="Kavagutti S V."/>
        </authorList>
    </citation>
    <scope>NUCLEOTIDE SEQUENCE</scope>
</reference>
<dbReference type="FunFam" id="2.40.10.10:FF:000068">
    <property type="entry name" value="transmembrane protease serine 2"/>
    <property type="match status" value="1"/>
</dbReference>
<name>A0A6J7DLL5_9ZZZZ</name>
<dbReference type="AlphaFoldDB" id="A0A6J7DLL5"/>